<name>A0A5E4N954_9HEMI</name>
<evidence type="ECO:0000256" key="1">
    <source>
        <dbReference type="ARBA" id="ARBA00004429"/>
    </source>
</evidence>
<feature type="transmembrane region" description="Helical" evidence="8">
    <location>
        <begin position="6"/>
        <end position="23"/>
    </location>
</feature>
<comment type="subcellular location">
    <subcellularLocation>
        <location evidence="1">Cell inner membrane</location>
        <topology evidence="1">Multi-pass membrane protein</topology>
    </subcellularLocation>
</comment>
<feature type="transmembrane region" description="Helical" evidence="8">
    <location>
        <begin position="60"/>
        <end position="83"/>
    </location>
</feature>
<protein>
    <submittedName>
        <fullName evidence="10">ABC transporter type 1, transmembrane domain MetI-like</fullName>
    </submittedName>
</protein>
<evidence type="ECO:0000256" key="5">
    <source>
        <dbReference type="ARBA" id="ARBA00022692"/>
    </source>
</evidence>
<keyword evidence="11" id="KW-1185">Reference proteome</keyword>
<organism evidence="10 11">
    <name type="scientific">Cinara cedri</name>
    <dbReference type="NCBI Taxonomy" id="506608"/>
    <lineage>
        <taxon>Eukaryota</taxon>
        <taxon>Metazoa</taxon>
        <taxon>Ecdysozoa</taxon>
        <taxon>Arthropoda</taxon>
        <taxon>Hexapoda</taxon>
        <taxon>Insecta</taxon>
        <taxon>Pterygota</taxon>
        <taxon>Neoptera</taxon>
        <taxon>Paraneoptera</taxon>
        <taxon>Hemiptera</taxon>
        <taxon>Sternorrhyncha</taxon>
        <taxon>Aphidomorpha</taxon>
        <taxon>Aphidoidea</taxon>
        <taxon>Aphididae</taxon>
        <taxon>Lachninae</taxon>
        <taxon>Cinara</taxon>
    </lineage>
</organism>
<dbReference type="AlphaFoldDB" id="A0A5E4N954"/>
<keyword evidence="3" id="KW-1003">Cell membrane</keyword>
<dbReference type="Pfam" id="PF00528">
    <property type="entry name" value="BPD_transp_1"/>
    <property type="match status" value="1"/>
</dbReference>
<dbReference type="PROSITE" id="PS50928">
    <property type="entry name" value="ABC_TM1"/>
    <property type="match status" value="1"/>
</dbReference>
<evidence type="ECO:0000256" key="6">
    <source>
        <dbReference type="ARBA" id="ARBA00022989"/>
    </source>
</evidence>
<keyword evidence="6 8" id="KW-1133">Transmembrane helix</keyword>
<feature type="non-terminal residue" evidence="10">
    <location>
        <position position="1"/>
    </location>
</feature>
<dbReference type="GO" id="GO:0055085">
    <property type="term" value="P:transmembrane transport"/>
    <property type="evidence" value="ECO:0007669"/>
    <property type="project" value="InterPro"/>
</dbReference>
<dbReference type="OrthoDB" id="8318228at2759"/>
<dbReference type="EMBL" id="CABPRJ010001542">
    <property type="protein sequence ID" value="VVC38997.1"/>
    <property type="molecule type" value="Genomic_DNA"/>
</dbReference>
<evidence type="ECO:0000256" key="4">
    <source>
        <dbReference type="ARBA" id="ARBA00022519"/>
    </source>
</evidence>
<keyword evidence="5 8" id="KW-0812">Transmembrane</keyword>
<feature type="domain" description="ABC transmembrane type-1" evidence="9">
    <location>
        <begin position="1"/>
        <end position="88"/>
    </location>
</feature>
<proteinExistence type="predicted"/>
<keyword evidence="4" id="KW-0997">Cell inner membrane</keyword>
<evidence type="ECO:0000256" key="2">
    <source>
        <dbReference type="ARBA" id="ARBA00022448"/>
    </source>
</evidence>
<evidence type="ECO:0000259" key="9">
    <source>
        <dbReference type="PROSITE" id="PS50928"/>
    </source>
</evidence>
<accession>A0A5E4N954</accession>
<sequence length="88" mass="9525">IESLGGGVLVMGFTLYPYVYMLVRSSLKNVSNSVTVALTLGFSTLRNLFSVVIPSVRPSIAAGLSLIMMELITYFGTPQFLAIDTFTI</sequence>
<dbReference type="PANTHER" id="PTHR43357">
    <property type="entry name" value="INNER MEMBRANE ABC TRANSPORTER PERMEASE PROTEIN YDCV"/>
    <property type="match status" value="1"/>
</dbReference>
<dbReference type="GO" id="GO:0005886">
    <property type="term" value="C:plasma membrane"/>
    <property type="evidence" value="ECO:0007669"/>
    <property type="project" value="UniProtKB-SubCell"/>
</dbReference>
<dbReference type="InterPro" id="IPR000515">
    <property type="entry name" value="MetI-like"/>
</dbReference>
<gene>
    <name evidence="10" type="ORF">CINCED_3A018614</name>
</gene>
<feature type="non-terminal residue" evidence="10">
    <location>
        <position position="88"/>
    </location>
</feature>
<dbReference type="PANTHER" id="PTHR43357:SF3">
    <property type="entry name" value="FE(3+)-TRANSPORT SYSTEM PERMEASE PROTEIN FBPB 2"/>
    <property type="match status" value="1"/>
</dbReference>
<evidence type="ECO:0000256" key="3">
    <source>
        <dbReference type="ARBA" id="ARBA00022475"/>
    </source>
</evidence>
<dbReference type="Proteomes" id="UP000325440">
    <property type="component" value="Unassembled WGS sequence"/>
</dbReference>
<keyword evidence="7 8" id="KW-0472">Membrane</keyword>
<dbReference type="Gene3D" id="1.10.3720.10">
    <property type="entry name" value="MetI-like"/>
    <property type="match status" value="1"/>
</dbReference>
<evidence type="ECO:0000256" key="7">
    <source>
        <dbReference type="ARBA" id="ARBA00023136"/>
    </source>
</evidence>
<dbReference type="InterPro" id="IPR035906">
    <property type="entry name" value="MetI-like_sf"/>
</dbReference>
<evidence type="ECO:0000256" key="8">
    <source>
        <dbReference type="SAM" id="Phobius"/>
    </source>
</evidence>
<keyword evidence="2" id="KW-0813">Transport</keyword>
<feature type="transmembrane region" description="Helical" evidence="8">
    <location>
        <begin position="35"/>
        <end position="54"/>
    </location>
</feature>
<reference evidence="10 11" key="1">
    <citation type="submission" date="2019-08" db="EMBL/GenBank/DDBJ databases">
        <authorList>
            <person name="Alioto T."/>
            <person name="Alioto T."/>
            <person name="Gomez Garrido J."/>
        </authorList>
    </citation>
    <scope>NUCLEOTIDE SEQUENCE [LARGE SCALE GENOMIC DNA]</scope>
</reference>
<evidence type="ECO:0000313" key="10">
    <source>
        <dbReference type="EMBL" id="VVC38997.1"/>
    </source>
</evidence>
<evidence type="ECO:0000313" key="11">
    <source>
        <dbReference type="Proteomes" id="UP000325440"/>
    </source>
</evidence>
<dbReference type="SUPFAM" id="SSF161098">
    <property type="entry name" value="MetI-like"/>
    <property type="match status" value="1"/>
</dbReference>